<gene>
    <name evidence="1" type="ORF">ACFFUT_06200</name>
</gene>
<protein>
    <recommendedName>
        <fullName evidence="3">DUF2946 domain-containing protein</fullName>
    </recommendedName>
</protein>
<sequence length="129" mass="13755">MPDDTLKNAAYIRHMVRLRFISAIALSLLIALTSASMAVARGQTLVAGQIVICTGYAYVTIDVDSEGQPVGPRHVCPDCALSLLNALNTPFVFEMPEFEFGQAFVVEAEIGMSGAALFALQARGPPRIG</sequence>
<reference evidence="1 2" key="1">
    <citation type="submission" date="2024-09" db="EMBL/GenBank/DDBJ databases">
        <authorList>
            <person name="Sun Q."/>
            <person name="Mori K."/>
        </authorList>
    </citation>
    <scope>NUCLEOTIDE SEQUENCE [LARGE SCALE GENOMIC DNA]</scope>
    <source>
        <strain evidence="1 2">CECT 8726</strain>
    </source>
</reference>
<organism evidence="1 2">
    <name type="scientific">Pseudohalocynthiibacter aestuariivivens</name>
    <dbReference type="NCBI Taxonomy" id="1591409"/>
    <lineage>
        <taxon>Bacteria</taxon>
        <taxon>Pseudomonadati</taxon>
        <taxon>Pseudomonadota</taxon>
        <taxon>Alphaproteobacteria</taxon>
        <taxon>Rhodobacterales</taxon>
        <taxon>Paracoccaceae</taxon>
        <taxon>Pseudohalocynthiibacter</taxon>
    </lineage>
</organism>
<dbReference type="EMBL" id="JBHMEA010000016">
    <property type="protein sequence ID" value="MFB9231377.1"/>
    <property type="molecule type" value="Genomic_DNA"/>
</dbReference>
<comment type="caution">
    <text evidence="1">The sequence shown here is derived from an EMBL/GenBank/DDBJ whole genome shotgun (WGS) entry which is preliminary data.</text>
</comment>
<proteinExistence type="predicted"/>
<accession>A0ABV5JD38</accession>
<evidence type="ECO:0008006" key="3">
    <source>
        <dbReference type="Google" id="ProtNLM"/>
    </source>
</evidence>
<evidence type="ECO:0000313" key="2">
    <source>
        <dbReference type="Proteomes" id="UP001589683"/>
    </source>
</evidence>
<name>A0ABV5JD38_9RHOB</name>
<dbReference type="RefSeq" id="WP_213888825.1">
    <property type="nucleotide sequence ID" value="NZ_JAGFNU010000005.1"/>
</dbReference>
<keyword evidence="2" id="KW-1185">Reference proteome</keyword>
<evidence type="ECO:0000313" key="1">
    <source>
        <dbReference type="EMBL" id="MFB9231377.1"/>
    </source>
</evidence>
<dbReference type="Proteomes" id="UP001589683">
    <property type="component" value="Unassembled WGS sequence"/>
</dbReference>